<dbReference type="FunFam" id="2.60.120.650:FF:000045">
    <property type="entry name" value="F-box protein At1g78280"/>
    <property type="match status" value="1"/>
</dbReference>
<name>A0A0M0JRP8_9EUKA</name>
<reference evidence="9" key="1">
    <citation type="journal article" date="2015" name="PLoS Genet.">
        <title>Genome Sequence and Transcriptome Analyses of Chrysochromulina tobin: Metabolic Tools for Enhanced Algal Fitness in the Prominent Order Prymnesiales (Haptophyceae).</title>
        <authorList>
            <person name="Hovde B.T."/>
            <person name="Deodato C.R."/>
            <person name="Hunsperger H.M."/>
            <person name="Ryken S.A."/>
            <person name="Yost W."/>
            <person name="Jha R.K."/>
            <person name="Patterson J."/>
            <person name="Monnat R.J. Jr."/>
            <person name="Barlow S.B."/>
            <person name="Starkenburg S.R."/>
            <person name="Cattolico R.A."/>
        </authorList>
    </citation>
    <scope>NUCLEOTIDE SEQUENCE</scope>
    <source>
        <strain evidence="9">CCMP291</strain>
    </source>
</reference>
<dbReference type="Gene3D" id="2.60.120.650">
    <property type="entry name" value="Cupin"/>
    <property type="match status" value="1"/>
</dbReference>
<dbReference type="InterPro" id="IPR003347">
    <property type="entry name" value="JmjC_dom"/>
</dbReference>
<sequence length="424" mass="48481">MSCPDEGDGGRPAKRSHAEVAGFHEDDEDERRCAEAVREYMTRIEPRWLKRSNVERRCVDTLSREEFVEKYEKPRIPVILTGVVSKWLAATEWTRKRLLERYGEKTFRVSASVDMTLREYLETADRSEAQHELRPLYLFDKDFCSKCPEMVAEFSVPPYFEEDLMDVLGAERPDYKWLIIGPRLTGSSFHVDPNCNFAWNATIEGRKKWVLYPPDCPPPSSGDDDRQLCLPQWFREHYDADEHVDRRLECVTEAGECMFVPRGWWHCVLNLEMTVAITHNVVTSHNLLAVLDFLEQDAPCAPGEGCRGTTKFNFSGDVPTSVIYPYPSLMHRSLPAEQPEPQQDVRESRSGEVSCACQLAQSKLLRDFRAGLEREHSGLVERLLKERAAKRAKSASPFVRHAAPDGEAVAQFSFGGFYGDEHIA</sequence>
<comment type="caution">
    <text evidence="8">The sequence shown here is derived from an EMBL/GenBank/DDBJ whole genome shotgun (WGS) entry which is preliminary data.</text>
</comment>
<dbReference type="PROSITE" id="PS51184">
    <property type="entry name" value="JMJC"/>
    <property type="match status" value="1"/>
</dbReference>
<dbReference type="PANTHER" id="PTHR12480">
    <property type="entry name" value="ARGININE DEMETHYLASE AND LYSYL-HYDROXYLASE JMJD"/>
    <property type="match status" value="1"/>
</dbReference>
<dbReference type="InterPro" id="IPR050910">
    <property type="entry name" value="JMJD6_ArgDemeth/LysHydrox"/>
</dbReference>
<keyword evidence="5" id="KW-0539">Nucleus</keyword>
<keyword evidence="3" id="KW-0560">Oxidoreductase</keyword>
<protein>
    <recommendedName>
        <fullName evidence="7">JmjC domain-containing protein</fullName>
    </recommendedName>
</protein>
<evidence type="ECO:0000256" key="3">
    <source>
        <dbReference type="ARBA" id="ARBA00023002"/>
    </source>
</evidence>
<evidence type="ECO:0000313" key="8">
    <source>
        <dbReference type="EMBL" id="KOO29284.1"/>
    </source>
</evidence>
<dbReference type="Proteomes" id="UP000037460">
    <property type="component" value="Unassembled WGS sequence"/>
</dbReference>
<evidence type="ECO:0000256" key="2">
    <source>
        <dbReference type="ARBA" id="ARBA00022723"/>
    </source>
</evidence>
<dbReference type="GO" id="GO:0016491">
    <property type="term" value="F:oxidoreductase activity"/>
    <property type="evidence" value="ECO:0007669"/>
    <property type="project" value="UniProtKB-KW"/>
</dbReference>
<evidence type="ECO:0000313" key="9">
    <source>
        <dbReference type="Proteomes" id="UP000037460"/>
    </source>
</evidence>
<dbReference type="EMBL" id="JWZX01002438">
    <property type="protein sequence ID" value="KOO29284.1"/>
    <property type="molecule type" value="Genomic_DNA"/>
</dbReference>
<gene>
    <name evidence="8" type="ORF">Ctob_012874</name>
</gene>
<dbReference type="Pfam" id="PF13621">
    <property type="entry name" value="Cupin_8"/>
    <property type="match status" value="1"/>
</dbReference>
<dbReference type="AlphaFoldDB" id="A0A0M0JRP8"/>
<organism evidence="8 9">
    <name type="scientific">Chrysochromulina tobinii</name>
    <dbReference type="NCBI Taxonomy" id="1460289"/>
    <lineage>
        <taxon>Eukaryota</taxon>
        <taxon>Haptista</taxon>
        <taxon>Haptophyta</taxon>
        <taxon>Prymnesiophyceae</taxon>
        <taxon>Prymnesiales</taxon>
        <taxon>Chrysochromulinaceae</taxon>
        <taxon>Chrysochromulina</taxon>
    </lineage>
</organism>
<evidence type="ECO:0000259" key="7">
    <source>
        <dbReference type="PROSITE" id="PS51184"/>
    </source>
</evidence>
<comment type="subcellular location">
    <subcellularLocation>
        <location evidence="1">Nucleus</location>
    </subcellularLocation>
</comment>
<evidence type="ECO:0000256" key="1">
    <source>
        <dbReference type="ARBA" id="ARBA00004123"/>
    </source>
</evidence>
<keyword evidence="9" id="KW-1185">Reference proteome</keyword>
<evidence type="ECO:0000256" key="6">
    <source>
        <dbReference type="SAM" id="MobiDB-lite"/>
    </source>
</evidence>
<feature type="region of interest" description="Disordered" evidence="6">
    <location>
        <begin position="1"/>
        <end position="26"/>
    </location>
</feature>
<accession>A0A0M0JRP8</accession>
<feature type="domain" description="JmjC" evidence="7">
    <location>
        <begin position="145"/>
        <end position="298"/>
    </location>
</feature>
<keyword evidence="2" id="KW-0479">Metal-binding</keyword>
<dbReference type="GO" id="GO:0005634">
    <property type="term" value="C:nucleus"/>
    <property type="evidence" value="ECO:0007669"/>
    <property type="project" value="UniProtKB-SubCell"/>
</dbReference>
<dbReference type="GO" id="GO:0046872">
    <property type="term" value="F:metal ion binding"/>
    <property type="evidence" value="ECO:0007669"/>
    <property type="project" value="UniProtKB-KW"/>
</dbReference>
<dbReference type="OrthoDB" id="424465at2759"/>
<feature type="compositionally biased region" description="Basic and acidic residues" evidence="6">
    <location>
        <begin position="8"/>
        <end position="26"/>
    </location>
</feature>
<dbReference type="SMART" id="SM00558">
    <property type="entry name" value="JmjC"/>
    <property type="match status" value="1"/>
</dbReference>
<keyword evidence="4" id="KW-0408">Iron</keyword>
<evidence type="ECO:0000256" key="5">
    <source>
        <dbReference type="ARBA" id="ARBA00023242"/>
    </source>
</evidence>
<dbReference type="SUPFAM" id="SSF51197">
    <property type="entry name" value="Clavaminate synthase-like"/>
    <property type="match status" value="1"/>
</dbReference>
<evidence type="ECO:0000256" key="4">
    <source>
        <dbReference type="ARBA" id="ARBA00023004"/>
    </source>
</evidence>
<proteinExistence type="predicted"/>
<dbReference type="InterPro" id="IPR041667">
    <property type="entry name" value="Cupin_8"/>
</dbReference>